<evidence type="ECO:0000313" key="3">
    <source>
        <dbReference type="Proteomes" id="UP001165060"/>
    </source>
</evidence>
<dbReference type="InterPro" id="IPR043519">
    <property type="entry name" value="NT_sf"/>
</dbReference>
<dbReference type="PANTHER" id="PTHR12271:SF40">
    <property type="entry name" value="POLY(A) RNA POLYMERASE GLD2"/>
    <property type="match status" value="1"/>
</dbReference>
<dbReference type="PANTHER" id="PTHR12271">
    <property type="entry name" value="POLY A POLYMERASE CID PAP -RELATED"/>
    <property type="match status" value="1"/>
</dbReference>
<name>A0ABQ6MI09_9STRA</name>
<evidence type="ECO:0000313" key="2">
    <source>
        <dbReference type="EMBL" id="GMI26462.1"/>
    </source>
</evidence>
<feature type="domain" description="Poly(A) RNA polymerase mitochondrial-like central palm" evidence="1">
    <location>
        <begin position="100"/>
        <end position="249"/>
    </location>
</feature>
<dbReference type="Pfam" id="PF22600">
    <property type="entry name" value="MTPAP-like_central"/>
    <property type="match status" value="1"/>
</dbReference>
<organism evidence="2 3">
    <name type="scientific">Tetraparma gracilis</name>
    <dbReference type="NCBI Taxonomy" id="2962635"/>
    <lineage>
        <taxon>Eukaryota</taxon>
        <taxon>Sar</taxon>
        <taxon>Stramenopiles</taxon>
        <taxon>Ochrophyta</taxon>
        <taxon>Bolidophyceae</taxon>
        <taxon>Parmales</taxon>
        <taxon>Triparmaceae</taxon>
        <taxon>Tetraparma</taxon>
    </lineage>
</organism>
<dbReference type="CDD" id="cd05402">
    <property type="entry name" value="NT_PAP_TUTase"/>
    <property type="match status" value="1"/>
</dbReference>
<dbReference type="InterPro" id="IPR054708">
    <property type="entry name" value="MTPAP-like_central"/>
</dbReference>
<protein>
    <recommendedName>
        <fullName evidence="1">Poly(A) RNA polymerase mitochondrial-like central palm domain-containing protein</fullName>
    </recommendedName>
</protein>
<keyword evidence="3" id="KW-1185">Reference proteome</keyword>
<accession>A0ABQ6MI09</accession>
<proteinExistence type="predicted"/>
<feature type="non-terminal residue" evidence="2">
    <location>
        <position position="263"/>
    </location>
</feature>
<comment type="caution">
    <text evidence="2">The sequence shown here is derived from an EMBL/GenBank/DDBJ whole genome shotgun (WGS) entry which is preliminary data.</text>
</comment>
<reference evidence="2 3" key="1">
    <citation type="journal article" date="2023" name="Commun. Biol.">
        <title>Genome analysis of Parmales, the sister group of diatoms, reveals the evolutionary specialization of diatoms from phago-mixotrophs to photoautotrophs.</title>
        <authorList>
            <person name="Ban H."/>
            <person name="Sato S."/>
            <person name="Yoshikawa S."/>
            <person name="Yamada K."/>
            <person name="Nakamura Y."/>
            <person name="Ichinomiya M."/>
            <person name="Sato N."/>
            <person name="Blanc-Mathieu R."/>
            <person name="Endo H."/>
            <person name="Kuwata A."/>
            <person name="Ogata H."/>
        </authorList>
    </citation>
    <scope>NUCLEOTIDE SEQUENCE [LARGE SCALE GENOMIC DNA]</scope>
</reference>
<dbReference type="SUPFAM" id="SSF81301">
    <property type="entry name" value="Nucleotidyltransferase"/>
    <property type="match status" value="1"/>
</dbReference>
<dbReference type="Gene3D" id="3.30.460.10">
    <property type="entry name" value="Beta Polymerase, domain 2"/>
    <property type="match status" value="1"/>
</dbReference>
<gene>
    <name evidence="2" type="ORF">TeGR_g845</name>
</gene>
<sequence length="263" mass="27989">MTDPSSPPPDLFNALASAIASLSRERPPHAAAAQSFLSQLLAASSLTAKQHASIGAALAELSLLRTTAPHHEQLTRASHLASLPAPPRRAGSFLRALVASEFESSSQTVAASRRLLAHLSAALGKTTLGCSCVVYGSSLAELATRSSDVDVSIRVRELELAKAAFGAGRIGKADLERVQKNAVYQVKRDLERSRAFEQITAVPFARIPVVKCVDARAGNPFSAGGEMHADVCFGNDIAVRNSFLLREYASEDGRARELMMLVK</sequence>
<evidence type="ECO:0000259" key="1">
    <source>
        <dbReference type="Pfam" id="PF22600"/>
    </source>
</evidence>
<dbReference type="Proteomes" id="UP001165060">
    <property type="component" value="Unassembled WGS sequence"/>
</dbReference>
<dbReference type="Gene3D" id="1.10.1410.10">
    <property type="match status" value="1"/>
</dbReference>
<dbReference type="EMBL" id="BRYB01005593">
    <property type="protein sequence ID" value="GMI26462.1"/>
    <property type="molecule type" value="Genomic_DNA"/>
</dbReference>